<feature type="region of interest" description="Disordered" evidence="1">
    <location>
        <begin position="1"/>
        <end position="24"/>
    </location>
</feature>
<evidence type="ECO:0000313" key="2">
    <source>
        <dbReference type="EMBL" id="MFC7081907.1"/>
    </source>
</evidence>
<proteinExistence type="predicted"/>
<sequence length="120" mass="13632">MADDPDPEREQRHARERQHERTERVEDMFGEAGQMLGEHKYPVTGEELAAEYADQPLDLQNETESLGSVFDRLVDERFESADEAREAVYNELTGEAGGPEEYNDQRAVGKLDDETTDDAN</sequence>
<dbReference type="AlphaFoldDB" id="A0ABD5WMW2"/>
<dbReference type="Pfam" id="PF19102">
    <property type="entry name" value="DUF5789"/>
    <property type="match status" value="1"/>
</dbReference>
<comment type="caution">
    <text evidence="2">The sequence shown here is derived from an EMBL/GenBank/DDBJ whole genome shotgun (WGS) entry which is preliminary data.</text>
</comment>
<dbReference type="GeneID" id="79304742"/>
<feature type="compositionally biased region" description="Basic and acidic residues" evidence="1">
    <location>
        <begin position="103"/>
        <end position="113"/>
    </location>
</feature>
<dbReference type="Proteomes" id="UP001596407">
    <property type="component" value="Unassembled WGS sequence"/>
</dbReference>
<dbReference type="EMBL" id="JBHSZH010000005">
    <property type="protein sequence ID" value="MFC7081907.1"/>
    <property type="molecule type" value="Genomic_DNA"/>
</dbReference>
<gene>
    <name evidence="2" type="ORF">ACFQJ6_19230</name>
</gene>
<dbReference type="InterPro" id="IPR043899">
    <property type="entry name" value="DUF5789"/>
</dbReference>
<keyword evidence="3" id="KW-1185">Reference proteome</keyword>
<dbReference type="RefSeq" id="WP_276280127.1">
    <property type="nucleotide sequence ID" value="NZ_CP119809.1"/>
</dbReference>
<name>A0ABD5WMW2_9EURY</name>
<reference evidence="2 3" key="1">
    <citation type="journal article" date="2019" name="Int. J. Syst. Evol. Microbiol.">
        <title>The Global Catalogue of Microorganisms (GCM) 10K type strain sequencing project: providing services to taxonomists for standard genome sequencing and annotation.</title>
        <authorList>
            <consortium name="The Broad Institute Genomics Platform"/>
            <consortium name="The Broad Institute Genome Sequencing Center for Infectious Disease"/>
            <person name="Wu L."/>
            <person name="Ma J."/>
        </authorList>
    </citation>
    <scope>NUCLEOTIDE SEQUENCE [LARGE SCALE GENOMIC DNA]</scope>
    <source>
        <strain evidence="2 3">DT72</strain>
    </source>
</reference>
<feature type="compositionally biased region" description="Basic and acidic residues" evidence="1">
    <location>
        <begin position="8"/>
        <end position="24"/>
    </location>
</feature>
<evidence type="ECO:0000256" key="1">
    <source>
        <dbReference type="SAM" id="MobiDB-lite"/>
    </source>
</evidence>
<accession>A0ABD5WMW2</accession>
<protein>
    <recommendedName>
        <fullName evidence="4">DUF2795 domain-containing protein</fullName>
    </recommendedName>
</protein>
<evidence type="ECO:0008006" key="4">
    <source>
        <dbReference type="Google" id="ProtNLM"/>
    </source>
</evidence>
<organism evidence="2 3">
    <name type="scientific">Halorussus caseinilyticus</name>
    <dbReference type="NCBI Taxonomy" id="3034025"/>
    <lineage>
        <taxon>Archaea</taxon>
        <taxon>Methanobacteriati</taxon>
        <taxon>Methanobacteriota</taxon>
        <taxon>Stenosarchaea group</taxon>
        <taxon>Halobacteria</taxon>
        <taxon>Halobacteriales</taxon>
        <taxon>Haladaptataceae</taxon>
        <taxon>Halorussus</taxon>
    </lineage>
</organism>
<evidence type="ECO:0000313" key="3">
    <source>
        <dbReference type="Proteomes" id="UP001596407"/>
    </source>
</evidence>
<feature type="region of interest" description="Disordered" evidence="1">
    <location>
        <begin position="91"/>
        <end position="120"/>
    </location>
</feature>